<accession>A0A1E5P1G4</accession>
<dbReference type="Pfam" id="PF03894">
    <property type="entry name" value="XFP"/>
    <property type="match status" value="1"/>
</dbReference>
<dbReference type="InterPro" id="IPR005593">
    <property type="entry name" value="Xul5P/Fru6P_PKetolase"/>
</dbReference>
<dbReference type="STRING" id="285458.BGM19_35200"/>
<name>A0A1E5P1G4_9ACTN</name>
<comment type="caution">
    <text evidence="1">The sequence shown here is derived from an EMBL/GenBank/DDBJ whole genome shotgun (WGS) entry which is preliminary data.</text>
</comment>
<dbReference type="GO" id="GO:0016832">
    <property type="term" value="F:aldehyde-lyase activity"/>
    <property type="evidence" value="ECO:0007669"/>
    <property type="project" value="InterPro"/>
</dbReference>
<evidence type="ECO:0000313" key="2">
    <source>
        <dbReference type="Proteomes" id="UP000095759"/>
    </source>
</evidence>
<gene>
    <name evidence="1" type="ORF">AS594_01645</name>
</gene>
<dbReference type="AlphaFoldDB" id="A0A1E5P1G4"/>
<organism evidence="1 2">
    <name type="scientific">Streptomyces agglomeratus</name>
    <dbReference type="NCBI Taxonomy" id="285458"/>
    <lineage>
        <taxon>Bacteria</taxon>
        <taxon>Bacillati</taxon>
        <taxon>Actinomycetota</taxon>
        <taxon>Actinomycetes</taxon>
        <taxon>Kitasatosporales</taxon>
        <taxon>Streptomycetaceae</taxon>
        <taxon>Streptomyces</taxon>
    </lineage>
</organism>
<reference evidence="1 2" key="1">
    <citation type="submission" date="2016-08" db="EMBL/GenBank/DDBJ databases">
        <title>Complete genome sequence of Streptomyces agglomeratus strain 6-3-2, a novel anti-MRSA actinomycete isolated from Wuli of Tebit, China.</title>
        <authorList>
            <person name="Chen X."/>
        </authorList>
    </citation>
    <scope>NUCLEOTIDE SEQUENCE [LARGE SCALE GENOMIC DNA]</scope>
    <source>
        <strain evidence="1 2">6-3-2</strain>
    </source>
</reference>
<dbReference type="EMBL" id="MEHJ01000001">
    <property type="protein sequence ID" value="OEJ23385.1"/>
    <property type="molecule type" value="Genomic_DNA"/>
</dbReference>
<dbReference type="RefSeq" id="WP_069925297.1">
    <property type="nucleotide sequence ID" value="NZ_MEHI01000001.1"/>
</dbReference>
<keyword evidence="2" id="KW-1185">Reference proteome</keyword>
<sequence length="87" mass="9121">MPGAAPRPSWNLLLTSYGWHNTYTHGDPLLTTRLLALEDPAVRVLSPADPAPLAAVLDDAFTSTGRLNVVISGKHPLPAVPADTLAG</sequence>
<protein>
    <submittedName>
        <fullName evidence="1">Uncharacterized protein</fullName>
    </submittedName>
</protein>
<dbReference type="Proteomes" id="UP000095759">
    <property type="component" value="Unassembled WGS sequence"/>
</dbReference>
<evidence type="ECO:0000313" key="1">
    <source>
        <dbReference type="EMBL" id="OEJ23385.1"/>
    </source>
</evidence>
<proteinExistence type="predicted"/>
<dbReference type="Gene3D" id="3.40.50.970">
    <property type="match status" value="1"/>
</dbReference>
<dbReference type="GO" id="GO:0005975">
    <property type="term" value="P:carbohydrate metabolic process"/>
    <property type="evidence" value="ECO:0007669"/>
    <property type="project" value="InterPro"/>
</dbReference>